<dbReference type="RefSeq" id="WP_265465227.1">
    <property type="nucleotide sequence ID" value="NZ_JAPEQW010000013.1"/>
</dbReference>
<evidence type="ECO:0000313" key="1">
    <source>
        <dbReference type="EMBL" id="MCW8039803.1"/>
    </source>
</evidence>
<evidence type="ECO:0000313" key="2">
    <source>
        <dbReference type="Proteomes" id="UP001209682"/>
    </source>
</evidence>
<reference evidence="1 2" key="1">
    <citation type="submission" date="2022-11" db="EMBL/GenBank/DDBJ databases">
        <title>Acinetobacter entericus sp. nov., isolated from the gut of the plastic-eating larvae of the Coleoptera insect Zophobas atratus.</title>
        <authorList>
            <person name="Dong X."/>
            <person name="Yang Y."/>
        </authorList>
    </citation>
    <scope>NUCLEOTIDE SEQUENCE [LARGE SCALE GENOMIC DNA]</scope>
    <source>
        <strain evidence="1 2">BIT-DXN8</strain>
    </source>
</reference>
<name>A0ABT3NJS0_9GAMM</name>
<evidence type="ECO:0008006" key="3">
    <source>
        <dbReference type="Google" id="ProtNLM"/>
    </source>
</evidence>
<accession>A0ABT3NJS0</accession>
<comment type="caution">
    <text evidence="1">The sequence shown here is derived from an EMBL/GenBank/DDBJ whole genome shotgun (WGS) entry which is preliminary data.</text>
</comment>
<sequence>MMVASELKPEERLSQLISSGTSLVGHTDFAKVMGLKANTVRVWATRGNGPIQPVIINDVYKWRLTDIRNLLKI</sequence>
<keyword evidence="2" id="KW-1185">Reference proteome</keyword>
<organism evidence="1 2">
    <name type="scientific">Acinetobacter entericus</name>
    <dbReference type="NCBI Taxonomy" id="2989714"/>
    <lineage>
        <taxon>Bacteria</taxon>
        <taxon>Pseudomonadati</taxon>
        <taxon>Pseudomonadota</taxon>
        <taxon>Gammaproteobacteria</taxon>
        <taxon>Moraxellales</taxon>
        <taxon>Moraxellaceae</taxon>
        <taxon>Acinetobacter</taxon>
    </lineage>
</organism>
<dbReference type="EMBL" id="JAPEQW010000013">
    <property type="protein sequence ID" value="MCW8039803.1"/>
    <property type="molecule type" value="Genomic_DNA"/>
</dbReference>
<gene>
    <name evidence="1" type="ORF">OKC24_11665</name>
</gene>
<protein>
    <recommendedName>
        <fullName evidence="3">DNA-binding protein</fullName>
    </recommendedName>
</protein>
<proteinExistence type="predicted"/>
<dbReference type="Proteomes" id="UP001209682">
    <property type="component" value="Unassembled WGS sequence"/>
</dbReference>